<protein>
    <submittedName>
        <fullName evidence="1">Uncharacterized protein</fullName>
    </submittedName>
</protein>
<evidence type="ECO:0000313" key="1">
    <source>
        <dbReference type="EMBL" id="RML54223.1"/>
    </source>
</evidence>
<organism evidence="1 2">
    <name type="scientific">Pseudomonas syringae pv. maculicola</name>
    <dbReference type="NCBI Taxonomy" id="59511"/>
    <lineage>
        <taxon>Bacteria</taxon>
        <taxon>Pseudomonadati</taxon>
        <taxon>Pseudomonadota</taxon>
        <taxon>Gammaproteobacteria</taxon>
        <taxon>Pseudomonadales</taxon>
        <taxon>Pseudomonadaceae</taxon>
        <taxon>Pseudomonas</taxon>
    </lineage>
</organism>
<dbReference type="Proteomes" id="UP000282378">
    <property type="component" value="Unassembled WGS sequence"/>
</dbReference>
<name>A0A3M2WRS0_PSEYM</name>
<comment type="caution">
    <text evidence="1">The sequence shown here is derived from an EMBL/GenBank/DDBJ whole genome shotgun (WGS) entry which is preliminary data.</text>
</comment>
<gene>
    <name evidence="1" type="ORF">APX70_07468</name>
</gene>
<dbReference type="EMBL" id="RBNL01003295">
    <property type="protein sequence ID" value="RML54223.1"/>
    <property type="molecule type" value="Genomic_DNA"/>
</dbReference>
<dbReference type="AlphaFoldDB" id="A0A3M2WRS0"/>
<evidence type="ECO:0000313" key="2">
    <source>
        <dbReference type="Proteomes" id="UP000282378"/>
    </source>
</evidence>
<sequence>MIIMKPAYPPLLLQMSPAYKPRPLKNLFTANQ</sequence>
<feature type="non-terminal residue" evidence="1">
    <location>
        <position position="32"/>
    </location>
</feature>
<reference evidence="1 2" key="1">
    <citation type="submission" date="2018-08" db="EMBL/GenBank/DDBJ databases">
        <title>Recombination of ecologically and evolutionarily significant loci maintains genetic cohesion in the Pseudomonas syringae species complex.</title>
        <authorList>
            <person name="Dillon M."/>
            <person name="Thakur S."/>
            <person name="Almeida R.N.D."/>
            <person name="Weir B.S."/>
            <person name="Guttman D.S."/>
        </authorList>
    </citation>
    <scope>NUCLEOTIDE SEQUENCE [LARGE SCALE GENOMIC DNA]</scope>
    <source>
        <strain evidence="1 2">88_10</strain>
    </source>
</reference>
<accession>A0A3M2WRS0</accession>
<proteinExistence type="predicted"/>